<accession>A0A921ISP0</accession>
<evidence type="ECO:0000256" key="1">
    <source>
        <dbReference type="ARBA" id="ARBA00006754"/>
    </source>
</evidence>
<reference evidence="5" key="2">
    <citation type="submission" date="2021-09" db="EMBL/GenBank/DDBJ databases">
        <authorList>
            <person name="Gilroy R."/>
        </authorList>
    </citation>
    <scope>NUCLEOTIDE SEQUENCE</scope>
    <source>
        <strain evidence="5">ChiGjej2B2-7701</strain>
    </source>
</reference>
<evidence type="ECO:0000259" key="3">
    <source>
        <dbReference type="Pfam" id="PF13556"/>
    </source>
</evidence>
<evidence type="ECO:0000313" key="5">
    <source>
        <dbReference type="EMBL" id="HJG31110.1"/>
    </source>
</evidence>
<evidence type="ECO:0000259" key="4">
    <source>
        <dbReference type="Pfam" id="PF17853"/>
    </source>
</evidence>
<proteinExistence type="inferred from homology"/>
<dbReference type="Proteomes" id="UP000746751">
    <property type="component" value="Unassembled WGS sequence"/>
</dbReference>
<dbReference type="InterPro" id="IPR042070">
    <property type="entry name" value="PucR_C-HTH_sf"/>
</dbReference>
<dbReference type="AlphaFoldDB" id="A0A921ISP0"/>
<evidence type="ECO:0000259" key="2">
    <source>
        <dbReference type="Pfam" id="PF05651"/>
    </source>
</evidence>
<dbReference type="InterPro" id="IPR008599">
    <property type="entry name" value="Diacid_rec"/>
</dbReference>
<feature type="domain" description="CdaR GGDEF-like" evidence="4">
    <location>
        <begin position="140"/>
        <end position="257"/>
    </location>
</feature>
<protein>
    <submittedName>
        <fullName evidence="5">Helix-turn-helix domain-containing protein</fullName>
    </submittedName>
</protein>
<dbReference type="PANTHER" id="PTHR33744">
    <property type="entry name" value="CARBOHYDRATE DIACID REGULATOR"/>
    <property type="match status" value="1"/>
</dbReference>
<feature type="domain" description="PucR C-terminal helix-turn-helix" evidence="3">
    <location>
        <begin position="311"/>
        <end position="363"/>
    </location>
</feature>
<evidence type="ECO:0000313" key="6">
    <source>
        <dbReference type="Proteomes" id="UP000746751"/>
    </source>
</evidence>
<sequence>MNLDPQIAESIVTNLKDVINHEINLFDTTGTIIASTVRSRIGTSHDGARLAIKTKQTVTIDNEHEFKGAKHGINVPVIFNDSVVAVIGITGERAEVEPFGVVIKKMTEILIRENWDQAVQYDRRSRVQNLVNMLKLKHHDEELVAYYASFLRIDLNRPRIVVVGRVETDEVPDYDALFAMMHARFQQLQTSFFAFSERELCLFIDTRDERALPGLLEGIRDDAHRLLRLPVRFGIGMAAESCSDYWRSYEEACRALEWNEFAQEGFTQRYDSMDLGLVVSSIPRDDAQRLVDHVFSGLSDEEVDSFQVVFEAYARHNGSIVHCADELFLHKNTLQNRLNKIADKTGYNPRKLSGFAVLTMAFLLRRYIRRQ</sequence>
<dbReference type="Pfam" id="PF17853">
    <property type="entry name" value="GGDEF_2"/>
    <property type="match status" value="1"/>
</dbReference>
<organism evidence="5 6">
    <name type="scientific">Collinsella ihumii</name>
    <dbReference type="NCBI Taxonomy" id="1720204"/>
    <lineage>
        <taxon>Bacteria</taxon>
        <taxon>Bacillati</taxon>
        <taxon>Actinomycetota</taxon>
        <taxon>Coriobacteriia</taxon>
        <taxon>Coriobacteriales</taxon>
        <taxon>Coriobacteriaceae</taxon>
        <taxon>Collinsella</taxon>
    </lineage>
</organism>
<comment type="caution">
    <text evidence="5">The sequence shown here is derived from an EMBL/GenBank/DDBJ whole genome shotgun (WGS) entry which is preliminary data.</text>
</comment>
<feature type="domain" description="Putative sugar diacid recognition" evidence="2">
    <location>
        <begin position="3"/>
        <end position="132"/>
    </location>
</feature>
<dbReference type="Pfam" id="PF05651">
    <property type="entry name" value="Diacid_rec"/>
    <property type="match status" value="1"/>
</dbReference>
<dbReference type="InterPro" id="IPR051448">
    <property type="entry name" value="CdaR-like_regulators"/>
</dbReference>
<dbReference type="InterPro" id="IPR025736">
    <property type="entry name" value="PucR_C-HTH_dom"/>
</dbReference>
<reference evidence="5" key="1">
    <citation type="journal article" date="2021" name="PeerJ">
        <title>Extensive microbial diversity within the chicken gut microbiome revealed by metagenomics and culture.</title>
        <authorList>
            <person name="Gilroy R."/>
            <person name="Ravi A."/>
            <person name="Getino M."/>
            <person name="Pursley I."/>
            <person name="Horton D.L."/>
            <person name="Alikhan N.F."/>
            <person name="Baker D."/>
            <person name="Gharbi K."/>
            <person name="Hall N."/>
            <person name="Watson M."/>
            <person name="Adriaenssens E.M."/>
            <person name="Foster-Nyarko E."/>
            <person name="Jarju S."/>
            <person name="Secka A."/>
            <person name="Antonio M."/>
            <person name="Oren A."/>
            <person name="Chaudhuri R.R."/>
            <person name="La Ragione R."/>
            <person name="Hildebrand F."/>
            <person name="Pallen M.J."/>
        </authorList>
    </citation>
    <scope>NUCLEOTIDE SEQUENCE</scope>
    <source>
        <strain evidence="5">ChiGjej2B2-7701</strain>
    </source>
</reference>
<dbReference type="Pfam" id="PF13556">
    <property type="entry name" value="HTH_30"/>
    <property type="match status" value="1"/>
</dbReference>
<name>A0A921ISP0_9ACTN</name>
<comment type="similarity">
    <text evidence="1">Belongs to the CdaR family.</text>
</comment>
<dbReference type="EMBL" id="DYVF01000043">
    <property type="protein sequence ID" value="HJG31110.1"/>
    <property type="molecule type" value="Genomic_DNA"/>
</dbReference>
<gene>
    <name evidence="5" type="ORF">K8U80_06900</name>
</gene>
<dbReference type="InterPro" id="IPR041522">
    <property type="entry name" value="CdaR_GGDEF"/>
</dbReference>
<dbReference type="Gene3D" id="1.10.10.2840">
    <property type="entry name" value="PucR C-terminal helix-turn-helix domain"/>
    <property type="match status" value="1"/>
</dbReference>
<dbReference type="PANTHER" id="PTHR33744:SF16">
    <property type="entry name" value="CARBOHYDRATE DIACID REGULATOR"/>
    <property type="match status" value="1"/>
</dbReference>